<protein>
    <recommendedName>
        <fullName evidence="3">Nucleic acid-binding protein</fullName>
    </recommendedName>
</protein>
<gene>
    <name evidence="1" type="ORF">AKG39_11020</name>
</gene>
<dbReference type="Pfam" id="PF02620">
    <property type="entry name" value="YceD"/>
    <property type="match status" value="1"/>
</dbReference>
<dbReference type="InterPro" id="IPR003772">
    <property type="entry name" value="YceD"/>
</dbReference>
<dbReference type="RefSeq" id="WP_050740451.1">
    <property type="nucleotide sequence ID" value="NZ_LGYO01000027.1"/>
</dbReference>
<evidence type="ECO:0000313" key="1">
    <source>
        <dbReference type="EMBL" id="KNZ41519.1"/>
    </source>
</evidence>
<dbReference type="Proteomes" id="UP000036873">
    <property type="component" value="Unassembled WGS sequence"/>
</dbReference>
<dbReference type="OrthoDB" id="9790372at2"/>
<comment type="caution">
    <text evidence="1">The sequence shown here is derived from an EMBL/GenBank/DDBJ whole genome shotgun (WGS) entry which is preliminary data.</text>
</comment>
<dbReference type="PATRIC" id="fig|52689.4.peg.1428"/>
<evidence type="ECO:0008006" key="3">
    <source>
        <dbReference type="Google" id="ProtNLM"/>
    </source>
</evidence>
<sequence length="152" mass="17156">MNFEINKLLLEEKIPFEFTLKNEDVKDIEGKIGEDGALARGTIEKLSRGTFFVTVTVEMTMIYPCARCLEPTPVECSYEYSETVTVEEDEVVLNLVPVVEECIYINEPYRVLCSDDCAGLCPKCGSNLNHEQCSCDKNGDLDPRFEALKKLL</sequence>
<proteinExistence type="predicted"/>
<dbReference type="EMBL" id="LGYO01000027">
    <property type="protein sequence ID" value="KNZ41519.1"/>
    <property type="molecule type" value="Genomic_DNA"/>
</dbReference>
<evidence type="ECO:0000313" key="2">
    <source>
        <dbReference type="Proteomes" id="UP000036873"/>
    </source>
</evidence>
<keyword evidence="2" id="KW-1185">Reference proteome</keyword>
<organism evidence="1 2">
    <name type="scientific">Acetobacterium bakii</name>
    <dbReference type="NCBI Taxonomy" id="52689"/>
    <lineage>
        <taxon>Bacteria</taxon>
        <taxon>Bacillati</taxon>
        <taxon>Bacillota</taxon>
        <taxon>Clostridia</taxon>
        <taxon>Eubacteriales</taxon>
        <taxon>Eubacteriaceae</taxon>
        <taxon>Acetobacterium</taxon>
    </lineage>
</organism>
<name>A0A0L6TZ26_9FIRM</name>
<accession>A0A0L6TZ26</accession>
<dbReference type="STRING" id="52689.AKG39_11020"/>
<dbReference type="AlphaFoldDB" id="A0A0L6TZ26"/>
<reference evidence="2" key="1">
    <citation type="submission" date="2015-07" db="EMBL/GenBank/DDBJ databases">
        <title>Draft genome sequence of Acetobacterium bakii DSM 8293, a potential psychrophilic chemical producer through syngas fermentation.</title>
        <authorList>
            <person name="Song Y."/>
            <person name="Hwang S."/>
            <person name="Cho B.-K."/>
        </authorList>
    </citation>
    <scope>NUCLEOTIDE SEQUENCE [LARGE SCALE GENOMIC DNA]</scope>
    <source>
        <strain evidence="2">DSM 8239</strain>
    </source>
</reference>